<reference evidence="8 9" key="1">
    <citation type="submission" date="2015-04" db="EMBL/GenBank/DDBJ databases">
        <title>Complete genome sequence of Schizopora paradoxa KUC8140, a cosmopolitan wood degrader in East Asia.</title>
        <authorList>
            <consortium name="DOE Joint Genome Institute"/>
            <person name="Min B."/>
            <person name="Park H."/>
            <person name="Jang Y."/>
            <person name="Kim J.-J."/>
            <person name="Kim K.H."/>
            <person name="Pangilinan J."/>
            <person name="Lipzen A."/>
            <person name="Riley R."/>
            <person name="Grigoriev I.V."/>
            <person name="Spatafora J.W."/>
            <person name="Choi I.-G."/>
        </authorList>
    </citation>
    <scope>NUCLEOTIDE SEQUENCE [LARGE SCALE GENOMIC DNA]</scope>
    <source>
        <strain evidence="8 9">KUC8140</strain>
    </source>
</reference>
<accession>A0A0H2RLW4</accession>
<dbReference type="GO" id="GO:0046872">
    <property type="term" value="F:metal ion binding"/>
    <property type="evidence" value="ECO:0007669"/>
    <property type="project" value="UniProtKB-KW"/>
</dbReference>
<dbReference type="Pfam" id="PF00293">
    <property type="entry name" value="NUDIX"/>
    <property type="match status" value="1"/>
</dbReference>
<dbReference type="Proteomes" id="UP000053477">
    <property type="component" value="Unassembled WGS sequence"/>
</dbReference>
<dbReference type="STRING" id="27342.A0A0H2RLW4"/>
<evidence type="ECO:0000256" key="3">
    <source>
        <dbReference type="ARBA" id="ARBA00022723"/>
    </source>
</evidence>
<dbReference type="PROSITE" id="PS00893">
    <property type="entry name" value="NUDIX_BOX"/>
    <property type="match status" value="1"/>
</dbReference>
<organism evidence="8 9">
    <name type="scientific">Schizopora paradoxa</name>
    <dbReference type="NCBI Taxonomy" id="27342"/>
    <lineage>
        <taxon>Eukaryota</taxon>
        <taxon>Fungi</taxon>
        <taxon>Dikarya</taxon>
        <taxon>Basidiomycota</taxon>
        <taxon>Agaricomycotina</taxon>
        <taxon>Agaricomycetes</taxon>
        <taxon>Hymenochaetales</taxon>
        <taxon>Schizoporaceae</taxon>
        <taxon>Schizopora</taxon>
    </lineage>
</organism>
<dbReference type="InterPro" id="IPR020084">
    <property type="entry name" value="NUDIX_hydrolase_CS"/>
</dbReference>
<evidence type="ECO:0000256" key="4">
    <source>
        <dbReference type="ARBA" id="ARBA00022801"/>
    </source>
</evidence>
<dbReference type="EMBL" id="KQ085968">
    <property type="protein sequence ID" value="KLO12910.1"/>
    <property type="molecule type" value="Genomic_DNA"/>
</dbReference>
<keyword evidence="5" id="KW-0460">Magnesium</keyword>
<dbReference type="InterPro" id="IPR015797">
    <property type="entry name" value="NUDIX_hydrolase-like_dom_sf"/>
</dbReference>
<dbReference type="PANTHER" id="PTHR43758">
    <property type="entry name" value="7,8-DIHYDRO-8-OXOGUANINE TRIPHOSPHATASE"/>
    <property type="match status" value="1"/>
</dbReference>
<comment type="similarity">
    <text evidence="2 6">Belongs to the Nudix hydrolase family.</text>
</comment>
<dbReference type="Gene3D" id="3.90.79.10">
    <property type="entry name" value="Nucleoside Triphosphate Pyrophosphohydrolase"/>
    <property type="match status" value="1"/>
</dbReference>
<dbReference type="GO" id="GO:0042262">
    <property type="term" value="P:DNA protection"/>
    <property type="evidence" value="ECO:0007669"/>
    <property type="project" value="TreeGrafter"/>
</dbReference>
<evidence type="ECO:0000256" key="1">
    <source>
        <dbReference type="ARBA" id="ARBA00001946"/>
    </source>
</evidence>
<dbReference type="InterPro" id="IPR020476">
    <property type="entry name" value="Nudix_hydrolase"/>
</dbReference>
<dbReference type="InterPro" id="IPR000086">
    <property type="entry name" value="NUDIX_hydrolase_dom"/>
</dbReference>
<feature type="domain" description="Nudix hydrolase" evidence="7">
    <location>
        <begin position="1"/>
        <end position="119"/>
    </location>
</feature>
<protein>
    <recommendedName>
        <fullName evidence="7">Nudix hydrolase domain-containing protein</fullName>
    </recommendedName>
</protein>
<name>A0A0H2RLW4_9AGAM</name>
<evidence type="ECO:0000313" key="8">
    <source>
        <dbReference type="EMBL" id="KLO12910.1"/>
    </source>
</evidence>
<dbReference type="PROSITE" id="PS51462">
    <property type="entry name" value="NUDIX"/>
    <property type="match status" value="1"/>
</dbReference>
<dbReference type="CDD" id="cd03427">
    <property type="entry name" value="NUDIX_MTH1_Nudt1"/>
    <property type="match status" value="1"/>
</dbReference>
<dbReference type="InParanoid" id="A0A0H2RLW4"/>
<evidence type="ECO:0000256" key="2">
    <source>
        <dbReference type="ARBA" id="ARBA00005582"/>
    </source>
</evidence>
<comment type="cofactor">
    <cofactor evidence="1">
        <name>Mg(2+)</name>
        <dbReference type="ChEBI" id="CHEBI:18420"/>
    </cofactor>
</comment>
<dbReference type="PANTHER" id="PTHR43758:SF2">
    <property type="entry name" value="OXIDIZED PURINE NUCLEOSIDE TRIPHOSPHATE HYDROLASE"/>
    <property type="match status" value="1"/>
</dbReference>
<dbReference type="GO" id="GO:0005737">
    <property type="term" value="C:cytoplasm"/>
    <property type="evidence" value="ECO:0007669"/>
    <property type="project" value="TreeGrafter"/>
</dbReference>
<sequence>MKKRGFGEGLYNGFGGKVESGETPKQAAIRELKEEAGIDADLTFCGILVFANEGQPFTHYIHIFTAHEFKGEPEESDEMRPEWFSMPDEFRSNPETTKVSEPPIPYNKMWEDDRLWFPTMFSGKKFEGRVDFHTIQKEDGTTEWIMSRWWFGEIKSSK</sequence>
<proteinExistence type="inferred from homology"/>
<evidence type="ECO:0000259" key="7">
    <source>
        <dbReference type="PROSITE" id="PS51462"/>
    </source>
</evidence>
<keyword evidence="9" id="KW-1185">Reference proteome</keyword>
<dbReference type="OrthoDB" id="447842at2759"/>
<dbReference type="GO" id="GO:0008413">
    <property type="term" value="F:8-oxo-7,8-dihydroguanosine triphosphate pyrophosphatase activity"/>
    <property type="evidence" value="ECO:0007669"/>
    <property type="project" value="TreeGrafter"/>
</dbReference>
<dbReference type="SUPFAM" id="SSF55811">
    <property type="entry name" value="Nudix"/>
    <property type="match status" value="1"/>
</dbReference>
<dbReference type="PRINTS" id="PR00502">
    <property type="entry name" value="NUDIXFAMILY"/>
</dbReference>
<dbReference type="AlphaFoldDB" id="A0A0H2RLW4"/>
<evidence type="ECO:0000313" key="9">
    <source>
        <dbReference type="Proteomes" id="UP000053477"/>
    </source>
</evidence>
<evidence type="ECO:0000256" key="6">
    <source>
        <dbReference type="RuleBase" id="RU003476"/>
    </source>
</evidence>
<gene>
    <name evidence="8" type="ORF">SCHPADRAFT_828760</name>
</gene>
<evidence type="ECO:0000256" key="5">
    <source>
        <dbReference type="ARBA" id="ARBA00022842"/>
    </source>
</evidence>
<keyword evidence="3" id="KW-0479">Metal-binding</keyword>
<keyword evidence="4 6" id="KW-0378">Hydrolase</keyword>